<evidence type="ECO:0000313" key="1">
    <source>
        <dbReference type="EMBL" id="KAA8710932.1"/>
    </source>
</evidence>
<dbReference type="RefSeq" id="WP_150336735.1">
    <property type="nucleotide sequence ID" value="NZ_JAERIX010000058.1"/>
</dbReference>
<comment type="caution">
    <text evidence="1">The sequence shown here is derived from an EMBL/GenBank/DDBJ whole genome shotgun (WGS) entry which is preliminary data.</text>
</comment>
<evidence type="ECO:0000313" key="2">
    <source>
        <dbReference type="Proteomes" id="UP000323707"/>
    </source>
</evidence>
<name>A0A5M9QT49_9HELI</name>
<reference evidence="1 2" key="1">
    <citation type="submission" date="2019-09" db="EMBL/GenBank/DDBJ databases">
        <title>Draft genome sequence of various Type strains from the CCUG.</title>
        <authorList>
            <person name="Pineiro-Iglesias B."/>
            <person name="Tunovic T."/>
            <person name="Unosson C."/>
            <person name="Inganas E."/>
            <person name="Ohlen M."/>
            <person name="Cardew S."/>
            <person name="Jensie-Markopoulos S."/>
            <person name="Salva-Serra F."/>
            <person name="Jaen-Luchoro D."/>
            <person name="Karlsson R."/>
            <person name="Svensson-Stadler L."/>
            <person name="Chun J."/>
            <person name="Moore E."/>
        </authorList>
    </citation>
    <scope>NUCLEOTIDE SEQUENCE [LARGE SCALE GENOMIC DNA]</scope>
    <source>
        <strain evidence="1 2">CCUG 32756T</strain>
    </source>
</reference>
<organism evidence="1 2">
    <name type="scientific">Helicobacter canis</name>
    <dbReference type="NCBI Taxonomy" id="29419"/>
    <lineage>
        <taxon>Bacteria</taxon>
        <taxon>Pseudomonadati</taxon>
        <taxon>Campylobacterota</taxon>
        <taxon>Epsilonproteobacteria</taxon>
        <taxon>Campylobacterales</taxon>
        <taxon>Helicobacteraceae</taxon>
        <taxon>Helicobacter</taxon>
    </lineage>
</organism>
<sequence>MQAAGFVDDFWGFQAVCAGIYLGDNEQAHRAESTKSAAKQATAVQGEAAAGFFRKPTPKKRILGCLAL</sequence>
<dbReference type="AlphaFoldDB" id="A0A5M9QT49"/>
<gene>
    <name evidence="1" type="ORF">F4V45_01395</name>
</gene>
<protein>
    <submittedName>
        <fullName evidence="1">Uncharacterized protein</fullName>
    </submittedName>
</protein>
<proteinExistence type="predicted"/>
<dbReference type="Proteomes" id="UP000323707">
    <property type="component" value="Unassembled WGS sequence"/>
</dbReference>
<dbReference type="EMBL" id="VXKE01000005">
    <property type="protein sequence ID" value="KAA8710932.1"/>
    <property type="molecule type" value="Genomic_DNA"/>
</dbReference>
<accession>A0A5M9QT49</accession>